<dbReference type="OrthoDB" id="5019680at2"/>
<proteinExistence type="predicted"/>
<feature type="transmembrane region" description="Helical" evidence="1">
    <location>
        <begin position="12"/>
        <end position="31"/>
    </location>
</feature>
<keyword evidence="1" id="KW-0812">Transmembrane</keyword>
<feature type="transmembrane region" description="Helical" evidence="1">
    <location>
        <begin position="96"/>
        <end position="118"/>
    </location>
</feature>
<evidence type="ECO:0000313" key="3">
    <source>
        <dbReference type="Proteomes" id="UP000033900"/>
    </source>
</evidence>
<dbReference type="AlphaFoldDB" id="A0A0M2HNQ7"/>
<organism evidence="2 3">
    <name type="scientific">Microbacterium hydrocarbonoxydans</name>
    <dbReference type="NCBI Taxonomy" id="273678"/>
    <lineage>
        <taxon>Bacteria</taxon>
        <taxon>Bacillati</taxon>
        <taxon>Actinomycetota</taxon>
        <taxon>Actinomycetes</taxon>
        <taxon>Micrococcales</taxon>
        <taxon>Microbacteriaceae</taxon>
        <taxon>Microbacterium</taxon>
    </lineage>
</organism>
<dbReference type="RefSeq" id="WP_052676234.1">
    <property type="nucleotide sequence ID" value="NZ_JYJB01000007.1"/>
</dbReference>
<dbReference type="STRING" id="273678.RS84_01136"/>
<feature type="transmembrane region" description="Helical" evidence="1">
    <location>
        <begin position="124"/>
        <end position="144"/>
    </location>
</feature>
<keyword evidence="1" id="KW-0472">Membrane</keyword>
<feature type="transmembrane region" description="Helical" evidence="1">
    <location>
        <begin position="192"/>
        <end position="210"/>
    </location>
</feature>
<keyword evidence="3" id="KW-1185">Reference proteome</keyword>
<evidence type="ECO:0000313" key="2">
    <source>
        <dbReference type="EMBL" id="KJL48377.1"/>
    </source>
</evidence>
<protein>
    <submittedName>
        <fullName evidence="2">Uncharacterized protein</fullName>
    </submittedName>
</protein>
<feature type="transmembrane region" description="Helical" evidence="1">
    <location>
        <begin position="61"/>
        <end position="84"/>
    </location>
</feature>
<dbReference type="Proteomes" id="UP000033900">
    <property type="component" value="Unassembled WGS sequence"/>
</dbReference>
<feature type="transmembrane region" description="Helical" evidence="1">
    <location>
        <begin position="217"/>
        <end position="240"/>
    </location>
</feature>
<sequence>MTVMTASARSRMPSFAIGIAGGFLGLLPWLLTGLRLPLQNLWATATMPDDMPLALLPVNQYYAMQIFALLLLGGVFSGLAVHLVGRRRALSAWPGALGVLVVHVIAIAQSFAVVGAGLRDGSESTIYLLGLLGGAIASALCAQLGFWMTSRRSEGVAAFAVALAAVPFATWISSLVVAFTGEAFPPPFLSELVRWLPAGVVGAALIWCGIRPAWRLIVWMVSLLALWVTPALFTAILYSLGSRVMLGDFREMLAASAQLFPMVLAEVWMPVIAAAVIGVVGTVVRMLVQRSHGGDQARSMVPGDADRVGVSD</sequence>
<feature type="transmembrane region" description="Helical" evidence="1">
    <location>
        <begin position="156"/>
        <end position="180"/>
    </location>
</feature>
<feature type="transmembrane region" description="Helical" evidence="1">
    <location>
        <begin position="267"/>
        <end position="288"/>
    </location>
</feature>
<reference evidence="2 3" key="1">
    <citation type="submission" date="2015-02" db="EMBL/GenBank/DDBJ databases">
        <title>Draft genome sequences of ten Microbacterium spp. with emphasis on heavy metal contaminated environments.</title>
        <authorList>
            <person name="Corretto E."/>
        </authorList>
    </citation>
    <scope>NUCLEOTIDE SEQUENCE [LARGE SCALE GENOMIC DNA]</scope>
    <source>
        <strain evidence="2 3">SA35</strain>
    </source>
</reference>
<gene>
    <name evidence="2" type="ORF">RS84_01136</name>
</gene>
<evidence type="ECO:0000256" key="1">
    <source>
        <dbReference type="SAM" id="Phobius"/>
    </source>
</evidence>
<name>A0A0M2HNQ7_9MICO</name>
<dbReference type="EMBL" id="JYJB01000007">
    <property type="protein sequence ID" value="KJL48377.1"/>
    <property type="molecule type" value="Genomic_DNA"/>
</dbReference>
<comment type="caution">
    <text evidence="2">The sequence shown here is derived from an EMBL/GenBank/DDBJ whole genome shotgun (WGS) entry which is preliminary data.</text>
</comment>
<keyword evidence="1" id="KW-1133">Transmembrane helix</keyword>
<accession>A0A0M2HNQ7</accession>
<dbReference type="PATRIC" id="fig|273678.4.peg.1133"/>